<name>A0A9D1GET8_9BACT</name>
<gene>
    <name evidence="2" type="ORF">IAD06_05460</name>
</gene>
<comment type="caution">
    <text evidence="2">The sequence shown here is derived from an EMBL/GenBank/DDBJ whole genome shotgun (WGS) entry which is preliminary data.</text>
</comment>
<evidence type="ECO:0000313" key="3">
    <source>
        <dbReference type="Proteomes" id="UP000886722"/>
    </source>
</evidence>
<protein>
    <recommendedName>
        <fullName evidence="4">Secretion system C-terminal sorting domain-containing protein</fullName>
    </recommendedName>
</protein>
<organism evidence="2 3">
    <name type="scientific">Candidatus Caccoplasma intestinavium</name>
    <dbReference type="NCBI Taxonomy" id="2840716"/>
    <lineage>
        <taxon>Bacteria</taxon>
        <taxon>Pseudomonadati</taxon>
        <taxon>Bacteroidota</taxon>
        <taxon>Bacteroidia</taxon>
        <taxon>Bacteroidales</taxon>
        <taxon>Bacteroidaceae</taxon>
        <taxon>Bacteroidaceae incertae sedis</taxon>
        <taxon>Candidatus Caccoplasma</taxon>
    </lineage>
</organism>
<feature type="chain" id="PRO_5039477972" description="Secretion system C-terminal sorting domain-containing protein" evidence="1">
    <location>
        <begin position="22"/>
        <end position="427"/>
    </location>
</feature>
<dbReference type="AlphaFoldDB" id="A0A9D1GET8"/>
<reference evidence="2" key="2">
    <citation type="journal article" date="2021" name="PeerJ">
        <title>Extensive microbial diversity within the chicken gut microbiome revealed by metagenomics and culture.</title>
        <authorList>
            <person name="Gilroy R."/>
            <person name="Ravi A."/>
            <person name="Getino M."/>
            <person name="Pursley I."/>
            <person name="Horton D.L."/>
            <person name="Alikhan N.F."/>
            <person name="Baker D."/>
            <person name="Gharbi K."/>
            <person name="Hall N."/>
            <person name="Watson M."/>
            <person name="Adriaenssens E.M."/>
            <person name="Foster-Nyarko E."/>
            <person name="Jarju S."/>
            <person name="Secka A."/>
            <person name="Antonio M."/>
            <person name="Oren A."/>
            <person name="Chaudhuri R.R."/>
            <person name="La Ragione R."/>
            <person name="Hildebrand F."/>
            <person name="Pallen M.J."/>
        </authorList>
    </citation>
    <scope>NUCLEOTIDE SEQUENCE</scope>
    <source>
        <strain evidence="2">21143</strain>
    </source>
</reference>
<dbReference type="Proteomes" id="UP000886722">
    <property type="component" value="Unassembled WGS sequence"/>
</dbReference>
<reference evidence="2" key="1">
    <citation type="submission" date="2020-10" db="EMBL/GenBank/DDBJ databases">
        <authorList>
            <person name="Gilroy R."/>
        </authorList>
    </citation>
    <scope>NUCLEOTIDE SEQUENCE</scope>
    <source>
        <strain evidence="2">21143</strain>
    </source>
</reference>
<sequence>MKKHLLLSLLATSSFVGNLSAQSLTPAFQELYDSDNRIGRELSIMPKEFTTNGQSECWSYEYDAEKETVSLLNNDFQEKGKTISVNTETLTFYTVYKERERVISSSPTRTDTIGRSFKEDIQRYLGYNEDTRLTIEDIKKFIEEDRYFSVKWIYTEPGTGYTVFLNVTEGNYEEDTSTTLMRRGYIWNGSVLSGINYYYDALYTGEWTERKEENNGMGSIYDRMCELYYCDMDENSFSSDEVFYLTQNLFNADDKYEYLVYSYESVVSSSSENDRDSDGTIDQQIIYYVPRATKLSCLSEDGHTLWQVDINGGESCTIYRINGKYYIRAEGVFYLIDKESTGLKTVQNTAAMKVYPTLARPSDAITIELNVAGGNTLRHLYISDAAGRIVDSRTVEAGKNSVSVDAGRFRSGMYNFTLEENGRIVDN</sequence>
<feature type="signal peptide" evidence="1">
    <location>
        <begin position="1"/>
        <end position="21"/>
    </location>
</feature>
<proteinExistence type="predicted"/>
<accession>A0A9D1GET8</accession>
<keyword evidence="1" id="KW-0732">Signal</keyword>
<evidence type="ECO:0000256" key="1">
    <source>
        <dbReference type="SAM" id="SignalP"/>
    </source>
</evidence>
<dbReference type="EMBL" id="DVKT01000043">
    <property type="protein sequence ID" value="HIT39466.1"/>
    <property type="molecule type" value="Genomic_DNA"/>
</dbReference>
<feature type="non-terminal residue" evidence="2">
    <location>
        <position position="427"/>
    </location>
</feature>
<evidence type="ECO:0000313" key="2">
    <source>
        <dbReference type="EMBL" id="HIT39466.1"/>
    </source>
</evidence>
<evidence type="ECO:0008006" key="4">
    <source>
        <dbReference type="Google" id="ProtNLM"/>
    </source>
</evidence>